<dbReference type="InterPro" id="IPR051057">
    <property type="entry name" value="PI-PLC_domain"/>
</dbReference>
<gene>
    <name evidence="7" type="ORF">AWW68_00025</name>
</gene>
<dbReference type="Gene3D" id="3.20.20.190">
    <property type="entry name" value="Phosphatidylinositol (PI) phosphodiesterase"/>
    <property type="match status" value="1"/>
</dbReference>
<comment type="catalytic activity">
    <reaction evidence="1">
        <text>a 1,2-diacyl-sn-glycero-3-phospho-(1D-myo-inositol) = 1D-myo-inositol 1,2-cyclic phosphate + a 1,2-diacyl-sn-glycerol</text>
        <dbReference type="Rhea" id="RHEA:17093"/>
        <dbReference type="ChEBI" id="CHEBI:17815"/>
        <dbReference type="ChEBI" id="CHEBI:57880"/>
        <dbReference type="ChEBI" id="CHEBI:58484"/>
        <dbReference type="EC" id="4.6.1.13"/>
    </reaction>
</comment>
<evidence type="ECO:0000313" key="8">
    <source>
        <dbReference type="Proteomes" id="UP000075606"/>
    </source>
</evidence>
<reference evidence="7 8" key="1">
    <citation type="submission" date="2016-01" db="EMBL/GenBank/DDBJ databases">
        <title>Genome sequencing of Roseivirga spongicola UST030701-084.</title>
        <authorList>
            <person name="Selvaratnam C."/>
            <person name="Thevarajoo S."/>
            <person name="Goh K.M."/>
            <person name="Ee R."/>
            <person name="Chan K.-G."/>
            <person name="Chong C.S."/>
        </authorList>
    </citation>
    <scope>NUCLEOTIDE SEQUENCE [LARGE SCALE GENOMIC DNA]</scope>
    <source>
        <strain evidence="7 8">UST030701-084</strain>
    </source>
</reference>
<accession>A0A150XES7</accession>
<dbReference type="STRING" id="333140.AWW68_00025"/>
<name>A0A150XES7_9BACT</name>
<dbReference type="PROSITE" id="PS50007">
    <property type="entry name" value="PIPLC_X_DOMAIN"/>
    <property type="match status" value="1"/>
</dbReference>
<evidence type="ECO:0000256" key="3">
    <source>
        <dbReference type="ARBA" id="ARBA00019758"/>
    </source>
</evidence>
<dbReference type="EC" id="4.6.1.13" evidence="2"/>
<protein>
    <recommendedName>
        <fullName evidence="3">1-phosphatidylinositol phosphodiesterase</fullName>
        <ecNumber evidence="2">4.6.1.13</ecNumber>
    </recommendedName>
    <alternativeName>
        <fullName evidence="4">Phosphatidylinositol diacylglycerol-lyase</fullName>
    </alternativeName>
    <alternativeName>
        <fullName evidence="5">Phosphatidylinositol-specific phospholipase C</fullName>
    </alternativeName>
</protein>
<keyword evidence="8" id="KW-1185">Reference proteome</keyword>
<dbReference type="PANTHER" id="PTHR13593:SF113">
    <property type="entry name" value="SI:DKEY-266F7.9"/>
    <property type="match status" value="1"/>
</dbReference>
<dbReference type="EMBL" id="LRPC01000001">
    <property type="protein sequence ID" value="KYG77192.1"/>
    <property type="molecule type" value="Genomic_DNA"/>
</dbReference>
<evidence type="ECO:0000259" key="6">
    <source>
        <dbReference type="SMART" id="SM00148"/>
    </source>
</evidence>
<dbReference type="RefSeq" id="WP_068215300.1">
    <property type="nucleotide sequence ID" value="NZ_CP139724.1"/>
</dbReference>
<dbReference type="GO" id="GO:0004436">
    <property type="term" value="F:phosphatidylinositol diacylglycerol-lyase activity"/>
    <property type="evidence" value="ECO:0007669"/>
    <property type="project" value="UniProtKB-EC"/>
</dbReference>
<dbReference type="SUPFAM" id="SSF51695">
    <property type="entry name" value="PLC-like phosphodiesterases"/>
    <property type="match status" value="1"/>
</dbReference>
<feature type="domain" description="Phosphatidylinositol-specific phospholipase C X" evidence="6">
    <location>
        <begin position="91"/>
        <end position="240"/>
    </location>
</feature>
<dbReference type="InterPro" id="IPR000909">
    <property type="entry name" value="PLipase_C_PInositol-sp_X_dom"/>
</dbReference>
<dbReference type="SMART" id="SM00148">
    <property type="entry name" value="PLCXc"/>
    <property type="match status" value="1"/>
</dbReference>
<evidence type="ECO:0000256" key="5">
    <source>
        <dbReference type="ARBA" id="ARBA00030782"/>
    </source>
</evidence>
<evidence type="ECO:0000313" key="7">
    <source>
        <dbReference type="EMBL" id="KYG77192.1"/>
    </source>
</evidence>
<dbReference type="GO" id="GO:0008081">
    <property type="term" value="F:phosphoric diester hydrolase activity"/>
    <property type="evidence" value="ECO:0007669"/>
    <property type="project" value="InterPro"/>
</dbReference>
<dbReference type="GO" id="GO:0006629">
    <property type="term" value="P:lipid metabolic process"/>
    <property type="evidence" value="ECO:0007669"/>
    <property type="project" value="InterPro"/>
</dbReference>
<dbReference type="OrthoDB" id="7191982at2"/>
<dbReference type="CDD" id="cd08586">
    <property type="entry name" value="PI-PLCc_BcPLC_like"/>
    <property type="match status" value="1"/>
</dbReference>
<dbReference type="AlphaFoldDB" id="A0A150XES7"/>
<evidence type="ECO:0000256" key="4">
    <source>
        <dbReference type="ARBA" id="ARBA00030474"/>
    </source>
</evidence>
<proteinExistence type="predicted"/>
<dbReference type="PANTHER" id="PTHR13593">
    <property type="match status" value="1"/>
</dbReference>
<dbReference type="InterPro" id="IPR017946">
    <property type="entry name" value="PLC-like_Pdiesterase_TIM-brl"/>
</dbReference>
<evidence type="ECO:0000256" key="1">
    <source>
        <dbReference type="ARBA" id="ARBA00001316"/>
    </source>
</evidence>
<dbReference type="Pfam" id="PF00388">
    <property type="entry name" value="PI-PLC-X"/>
    <property type="match status" value="1"/>
</dbReference>
<sequence>MSKVKIISAAYGTKSAALVVTEKVQKLVDKGETRIAASNKLFGDPSPGHTKHLAINYSFNGVKLAGACKEHQTVAIASFPNANWMSRINGNRRLSEINMPGTHDSCALFGGFMTQCQEFSIAAQLILGVRFLDIRCRHLKDVFTIHHGSVYQKINFGDVVQQCIDFLIENPSETIVMGVKRECKDDPKFWEIDACKDEGNTRSFESTLEHYMHGSGNRWYVSDTIPNLEEVRGKIVLVRRFDGKLGIPAYNGWKGDSTFTLNDDAPSETALNKIRVQDCYKVAYFNGYDEKWRNIEKLLSEAAKGSTNVWYWNFASGTSPGVPDLNNPRSTAIGKGGMNNRLKEHLPEWGKKRVGTIILDFVSDDGLLDKIIAMN</sequence>
<dbReference type="Proteomes" id="UP000075606">
    <property type="component" value="Unassembled WGS sequence"/>
</dbReference>
<comment type="caution">
    <text evidence="7">The sequence shown here is derived from an EMBL/GenBank/DDBJ whole genome shotgun (WGS) entry which is preliminary data.</text>
</comment>
<evidence type="ECO:0000256" key="2">
    <source>
        <dbReference type="ARBA" id="ARBA00012581"/>
    </source>
</evidence>
<organism evidence="7 8">
    <name type="scientific">Roseivirga spongicola</name>
    <dbReference type="NCBI Taxonomy" id="333140"/>
    <lineage>
        <taxon>Bacteria</taxon>
        <taxon>Pseudomonadati</taxon>
        <taxon>Bacteroidota</taxon>
        <taxon>Cytophagia</taxon>
        <taxon>Cytophagales</taxon>
        <taxon>Roseivirgaceae</taxon>
        <taxon>Roseivirga</taxon>
    </lineage>
</organism>